<dbReference type="AlphaFoldDB" id="A0A250WVM7"/>
<keyword evidence="7" id="KW-0479">Metal-binding</keyword>
<comment type="similarity">
    <text evidence="4">In the N-terminal section; belongs to the AAA ATPase family.</text>
</comment>
<dbReference type="Gene3D" id="3.40.50.300">
    <property type="entry name" value="P-loop containing nucleotide triphosphate hydrolases"/>
    <property type="match status" value="1"/>
</dbReference>
<dbReference type="CDD" id="cd19501">
    <property type="entry name" value="RecA-like_FtsH"/>
    <property type="match status" value="1"/>
</dbReference>
<evidence type="ECO:0000256" key="10">
    <source>
        <dbReference type="ARBA" id="ARBA00022833"/>
    </source>
</evidence>
<keyword evidence="12" id="KW-1133">Transmembrane helix</keyword>
<dbReference type="FunFam" id="3.40.50.300:FF:000001">
    <property type="entry name" value="ATP-dependent zinc metalloprotease FtsH"/>
    <property type="match status" value="1"/>
</dbReference>
<dbReference type="InterPro" id="IPR003959">
    <property type="entry name" value="ATPase_AAA_core"/>
</dbReference>
<evidence type="ECO:0000256" key="1">
    <source>
        <dbReference type="ARBA" id="ARBA00001947"/>
    </source>
</evidence>
<protein>
    <recommendedName>
        <fullName evidence="17">AAA+ ATPase domain-containing protein</fullName>
    </recommendedName>
</protein>
<evidence type="ECO:0000256" key="7">
    <source>
        <dbReference type="ARBA" id="ARBA00022723"/>
    </source>
</evidence>
<dbReference type="SUPFAM" id="SSF140990">
    <property type="entry name" value="FtsH protease domain-like"/>
    <property type="match status" value="1"/>
</dbReference>
<dbReference type="SUPFAM" id="SSF52540">
    <property type="entry name" value="P-loop containing nucleoside triphosphate hydrolases"/>
    <property type="match status" value="1"/>
</dbReference>
<keyword evidence="5" id="KW-0645">Protease</keyword>
<evidence type="ECO:0000256" key="6">
    <source>
        <dbReference type="ARBA" id="ARBA00022692"/>
    </source>
</evidence>
<feature type="domain" description="AAA+ ATPase" evidence="17">
    <location>
        <begin position="347"/>
        <end position="487"/>
    </location>
</feature>
<evidence type="ECO:0000313" key="19">
    <source>
        <dbReference type="Proteomes" id="UP000232323"/>
    </source>
</evidence>
<dbReference type="GO" id="GO:0005745">
    <property type="term" value="C:m-AAA complex"/>
    <property type="evidence" value="ECO:0007669"/>
    <property type="project" value="TreeGrafter"/>
</dbReference>
<dbReference type="FunFam" id="1.20.58.760:FF:000003">
    <property type="entry name" value="AFG3-like AAA ATPase 2"/>
    <property type="match status" value="1"/>
</dbReference>
<name>A0A250WVM7_9CHLO</name>
<evidence type="ECO:0000256" key="8">
    <source>
        <dbReference type="ARBA" id="ARBA00022741"/>
    </source>
</evidence>
<evidence type="ECO:0000256" key="15">
    <source>
        <dbReference type="ARBA" id="ARBA00023136"/>
    </source>
</evidence>
<dbReference type="InterPro" id="IPR041569">
    <property type="entry name" value="AAA_lid_3"/>
</dbReference>
<dbReference type="InterPro" id="IPR000642">
    <property type="entry name" value="Peptidase_M41"/>
</dbReference>
<organism evidence="18 19">
    <name type="scientific">Chlamydomonas eustigma</name>
    <dbReference type="NCBI Taxonomy" id="1157962"/>
    <lineage>
        <taxon>Eukaryota</taxon>
        <taxon>Viridiplantae</taxon>
        <taxon>Chlorophyta</taxon>
        <taxon>core chlorophytes</taxon>
        <taxon>Chlorophyceae</taxon>
        <taxon>CS clade</taxon>
        <taxon>Chlamydomonadales</taxon>
        <taxon>Chlamydomonadaceae</taxon>
        <taxon>Chlamydomonas</taxon>
    </lineage>
</organism>
<dbReference type="OrthoDB" id="1413014at2759"/>
<dbReference type="Pfam" id="PF06480">
    <property type="entry name" value="FtsH_ext"/>
    <property type="match status" value="1"/>
</dbReference>
<dbReference type="GO" id="GO:0008270">
    <property type="term" value="F:zinc ion binding"/>
    <property type="evidence" value="ECO:0007669"/>
    <property type="project" value="InterPro"/>
</dbReference>
<keyword evidence="13" id="KW-0482">Metalloprotease</keyword>
<evidence type="ECO:0000256" key="3">
    <source>
        <dbReference type="ARBA" id="ARBA00010044"/>
    </source>
</evidence>
<dbReference type="InterPro" id="IPR005936">
    <property type="entry name" value="FtsH"/>
</dbReference>
<keyword evidence="8" id="KW-0547">Nucleotide-binding</keyword>
<feature type="region of interest" description="Disordered" evidence="16">
    <location>
        <begin position="94"/>
        <end position="118"/>
    </location>
</feature>
<dbReference type="InterPro" id="IPR003593">
    <property type="entry name" value="AAA+_ATPase"/>
</dbReference>
<dbReference type="GO" id="GO:0034982">
    <property type="term" value="P:mitochondrial protein processing"/>
    <property type="evidence" value="ECO:0007669"/>
    <property type="project" value="TreeGrafter"/>
</dbReference>
<dbReference type="STRING" id="1157962.A0A250WVM7"/>
<dbReference type="PROSITE" id="PS00674">
    <property type="entry name" value="AAA"/>
    <property type="match status" value="1"/>
</dbReference>
<feature type="compositionally biased region" description="Basic and acidic residues" evidence="16">
    <location>
        <begin position="804"/>
        <end position="816"/>
    </location>
</feature>
<reference evidence="18 19" key="1">
    <citation type="submission" date="2017-08" db="EMBL/GenBank/DDBJ databases">
        <title>Acidophilic green algal genome provides insights into adaptation to an acidic environment.</title>
        <authorList>
            <person name="Hirooka S."/>
            <person name="Hirose Y."/>
            <person name="Kanesaki Y."/>
            <person name="Higuchi S."/>
            <person name="Fujiwara T."/>
            <person name="Onuma R."/>
            <person name="Era A."/>
            <person name="Ohbayashi R."/>
            <person name="Uzuka A."/>
            <person name="Nozaki H."/>
            <person name="Yoshikawa H."/>
            <person name="Miyagishima S.Y."/>
        </authorList>
    </citation>
    <scope>NUCLEOTIDE SEQUENCE [LARGE SCALE GENOMIC DNA]</scope>
    <source>
        <strain evidence="18 19">NIES-2499</strain>
    </source>
</reference>
<dbReference type="Pfam" id="PF17862">
    <property type="entry name" value="AAA_lid_3"/>
    <property type="match status" value="1"/>
</dbReference>
<evidence type="ECO:0000256" key="16">
    <source>
        <dbReference type="SAM" id="MobiDB-lite"/>
    </source>
</evidence>
<keyword evidence="10" id="KW-0862">Zinc</keyword>
<dbReference type="PANTHER" id="PTHR43655:SF2">
    <property type="entry name" value="AFG3 LIKE MATRIX AAA PEPTIDASE SUBUNIT 2, ISOFORM A"/>
    <property type="match status" value="1"/>
</dbReference>
<dbReference type="FunFam" id="1.10.8.60:FF:000019">
    <property type="entry name" value="AFG3-like AAA ATPase 2"/>
    <property type="match status" value="1"/>
</dbReference>
<evidence type="ECO:0000259" key="17">
    <source>
        <dbReference type="SMART" id="SM00382"/>
    </source>
</evidence>
<dbReference type="InterPro" id="IPR050928">
    <property type="entry name" value="ATP-dep_Zn_Metalloprotease"/>
</dbReference>
<keyword evidence="11" id="KW-0067">ATP-binding</keyword>
<dbReference type="Gene3D" id="3.40.1690.20">
    <property type="match status" value="1"/>
</dbReference>
<dbReference type="GO" id="GO:0009535">
    <property type="term" value="C:chloroplast thylakoid membrane"/>
    <property type="evidence" value="ECO:0007669"/>
    <property type="project" value="TreeGrafter"/>
</dbReference>
<dbReference type="Proteomes" id="UP000232323">
    <property type="component" value="Unassembled WGS sequence"/>
</dbReference>
<feature type="compositionally biased region" description="Low complexity" evidence="16">
    <location>
        <begin position="768"/>
        <end position="793"/>
    </location>
</feature>
<keyword evidence="14" id="KW-0496">Mitochondrion</keyword>
<evidence type="ECO:0000256" key="14">
    <source>
        <dbReference type="ARBA" id="ARBA00023128"/>
    </source>
</evidence>
<feature type="compositionally biased region" description="Gly residues" evidence="16">
    <location>
        <begin position="108"/>
        <end position="118"/>
    </location>
</feature>
<evidence type="ECO:0000256" key="11">
    <source>
        <dbReference type="ARBA" id="ARBA00022840"/>
    </source>
</evidence>
<dbReference type="InterPro" id="IPR011546">
    <property type="entry name" value="Pept_M41_FtsH_extracell"/>
</dbReference>
<gene>
    <name evidence="18" type="ORF">CEUSTIGMA_g2263.t1</name>
</gene>
<dbReference type="Pfam" id="PF01434">
    <property type="entry name" value="Peptidase_M41"/>
    <property type="match status" value="1"/>
</dbReference>
<evidence type="ECO:0000256" key="4">
    <source>
        <dbReference type="ARBA" id="ARBA00010550"/>
    </source>
</evidence>
<evidence type="ECO:0000256" key="9">
    <source>
        <dbReference type="ARBA" id="ARBA00022801"/>
    </source>
</evidence>
<dbReference type="PANTHER" id="PTHR43655">
    <property type="entry name" value="ATP-DEPENDENT PROTEASE"/>
    <property type="match status" value="1"/>
</dbReference>
<dbReference type="Pfam" id="PF00004">
    <property type="entry name" value="AAA"/>
    <property type="match status" value="1"/>
</dbReference>
<dbReference type="InterPro" id="IPR003960">
    <property type="entry name" value="ATPase_AAA_CS"/>
</dbReference>
<dbReference type="Gene3D" id="1.20.58.760">
    <property type="entry name" value="Peptidase M41"/>
    <property type="match status" value="1"/>
</dbReference>
<comment type="subcellular location">
    <subcellularLocation>
        <location evidence="2">Mitochondrion membrane</location>
        <topology evidence="2">Multi-pass membrane protein</topology>
    </subcellularLocation>
</comment>
<dbReference type="HAMAP" id="MF_01458">
    <property type="entry name" value="FtsH"/>
    <property type="match status" value="1"/>
</dbReference>
<evidence type="ECO:0000256" key="2">
    <source>
        <dbReference type="ARBA" id="ARBA00004225"/>
    </source>
</evidence>
<dbReference type="EMBL" id="BEGY01000009">
    <property type="protein sequence ID" value="GAX74816.1"/>
    <property type="molecule type" value="Genomic_DNA"/>
</dbReference>
<keyword evidence="9" id="KW-0378">Hydrolase</keyword>
<keyword evidence="6" id="KW-0812">Transmembrane</keyword>
<dbReference type="GO" id="GO:0005524">
    <property type="term" value="F:ATP binding"/>
    <property type="evidence" value="ECO:0007669"/>
    <property type="project" value="UniProtKB-KW"/>
</dbReference>
<dbReference type="GO" id="GO:0004222">
    <property type="term" value="F:metalloendopeptidase activity"/>
    <property type="evidence" value="ECO:0007669"/>
    <property type="project" value="InterPro"/>
</dbReference>
<evidence type="ECO:0000256" key="5">
    <source>
        <dbReference type="ARBA" id="ARBA00022670"/>
    </source>
</evidence>
<accession>A0A250WVM7</accession>
<proteinExistence type="inferred from homology"/>
<dbReference type="SMART" id="SM00382">
    <property type="entry name" value="AAA"/>
    <property type="match status" value="1"/>
</dbReference>
<dbReference type="GO" id="GO:0016887">
    <property type="term" value="F:ATP hydrolysis activity"/>
    <property type="evidence" value="ECO:0007669"/>
    <property type="project" value="InterPro"/>
</dbReference>
<evidence type="ECO:0000256" key="13">
    <source>
        <dbReference type="ARBA" id="ARBA00023049"/>
    </source>
</evidence>
<dbReference type="InterPro" id="IPR037219">
    <property type="entry name" value="Peptidase_M41-like"/>
</dbReference>
<comment type="similarity">
    <text evidence="3">In the C-terminal section; belongs to the peptidase M41 family.</text>
</comment>
<dbReference type="NCBIfam" id="TIGR01241">
    <property type="entry name" value="FtsH_fam"/>
    <property type="match status" value="1"/>
</dbReference>
<keyword evidence="19" id="KW-1185">Reference proteome</keyword>
<dbReference type="Gene3D" id="1.10.8.60">
    <property type="match status" value="1"/>
</dbReference>
<dbReference type="GO" id="GO:0004176">
    <property type="term" value="F:ATP-dependent peptidase activity"/>
    <property type="evidence" value="ECO:0007669"/>
    <property type="project" value="InterPro"/>
</dbReference>
<evidence type="ECO:0000313" key="18">
    <source>
        <dbReference type="EMBL" id="GAX74816.1"/>
    </source>
</evidence>
<keyword evidence="15" id="KW-0472">Membrane</keyword>
<dbReference type="InterPro" id="IPR027417">
    <property type="entry name" value="P-loop_NTPase"/>
</dbReference>
<comment type="cofactor">
    <cofactor evidence="1">
        <name>Zn(2+)</name>
        <dbReference type="ChEBI" id="CHEBI:29105"/>
    </cofactor>
</comment>
<comment type="caution">
    <text evidence="18">The sequence shown here is derived from an EMBL/GenBank/DDBJ whole genome shotgun (WGS) entry which is preliminary data.</text>
</comment>
<sequence>MFRLSRRQLLHLLNEECAVLESLATKTNSGNSLSNFSVLKKYLHSSSNGTGYINAILAEQGNRSIVSGIYKLFSSSPLKKGFENFVPKGLLGNSAKAGSKKAAENKSSGGGNKDGGNNDGKFDNGTLLQWAGVALLALYLYSGMGNGANGSSSMRAHEISFQEFKTKLLAQGLVSRLEVVNHNTVRVYVRADPLSEGSTQGGVYRYYFQIGSVDSFERKLDDAQAELGLLSADRLSVKYVQEGSLTAAMFELLPTLLLIGATYWMISRQMRQMGGMGGLGGRGKNGKGGAGGFFGMVNAKTTTLDNTAKDKIMFKDVAGCDEAKLEIMEFVDFLKRPDKYKDLGAKIPKGALLVGPPGTGKTLLAKATAGEAGVPFLSISGSDFMEMFVGVGPARVRDLFAQARSQSPSIIFIDEIDAIGRARGRGGAMGGHDERENTLNQLLVEMDGFATTTGVIVLAGTNRPDILDKALLRPGRFDRTITVDHPDIKGREQIYRVHLSKIKLTKEVEFYSERLAALTPGMSGADIANICNEAALVAARADKSSVDMVDFESAIDRVIGGLEKKNKVISQEERRTIAFHESGHAVVSWFLEYAEPLLKVSIVPRGTSVLGFAQYLPNENVLMTKEQLMDRVCAILGGRAAEQVLLGKISTGAVNDLERVTQYAYAQVAVYGMNDKVGMLSYRMDREAFDKPYSEETAQMIDNEVRAFVDLAYKRTLALVEEKKALIEAMSLTLLKKEVIGLEDVESILGKRPFSTQEMRNIDRYRHGASGKPPAPPSGGAEESSQGSGQQPPEEGEQGPGEGGKAKEPGFSRRVEPGAVVAT</sequence>
<evidence type="ECO:0000256" key="12">
    <source>
        <dbReference type="ARBA" id="ARBA00022989"/>
    </source>
</evidence>
<feature type="region of interest" description="Disordered" evidence="16">
    <location>
        <begin position="766"/>
        <end position="823"/>
    </location>
</feature>